<evidence type="ECO:0000256" key="1">
    <source>
        <dbReference type="SAM" id="MobiDB-lite"/>
    </source>
</evidence>
<feature type="domain" description="DUF4283" evidence="2">
    <location>
        <begin position="171"/>
        <end position="255"/>
    </location>
</feature>
<feature type="region of interest" description="Disordered" evidence="1">
    <location>
        <begin position="1"/>
        <end position="23"/>
    </location>
</feature>
<feature type="compositionally biased region" description="Basic and acidic residues" evidence="1">
    <location>
        <begin position="352"/>
        <end position="361"/>
    </location>
</feature>
<accession>A0A6D2IX42</accession>
<keyword evidence="4" id="KW-1185">Reference proteome</keyword>
<dbReference type="Pfam" id="PF14111">
    <property type="entry name" value="DUF4283"/>
    <property type="match status" value="1"/>
</dbReference>
<dbReference type="Proteomes" id="UP000467841">
    <property type="component" value="Unassembled WGS sequence"/>
</dbReference>
<feature type="compositionally biased region" description="Basic residues" evidence="1">
    <location>
        <begin position="333"/>
        <end position="347"/>
    </location>
</feature>
<dbReference type="PANTHER" id="PTHR31286">
    <property type="entry name" value="GLYCINE-RICH CELL WALL STRUCTURAL PROTEIN 1.8-LIKE"/>
    <property type="match status" value="1"/>
</dbReference>
<evidence type="ECO:0000313" key="3">
    <source>
        <dbReference type="EMBL" id="CAA7031786.1"/>
    </source>
</evidence>
<dbReference type="PANTHER" id="PTHR31286:SF173">
    <property type="entry name" value="DUF4283 DOMAIN-CONTAINING PROTEIN"/>
    <property type="match status" value="1"/>
</dbReference>
<dbReference type="OrthoDB" id="1112026at2759"/>
<evidence type="ECO:0000259" key="2">
    <source>
        <dbReference type="Pfam" id="PF14111"/>
    </source>
</evidence>
<reference evidence="3" key="1">
    <citation type="submission" date="2020-01" db="EMBL/GenBank/DDBJ databases">
        <authorList>
            <person name="Mishra B."/>
        </authorList>
    </citation>
    <scope>NUCLEOTIDE SEQUENCE [LARGE SCALE GENOMIC DNA]</scope>
</reference>
<dbReference type="InterPro" id="IPR025558">
    <property type="entry name" value="DUF4283"/>
</dbReference>
<dbReference type="EMBL" id="CACVBM020001111">
    <property type="protein sequence ID" value="CAA7031786.1"/>
    <property type="molecule type" value="Genomic_DNA"/>
</dbReference>
<dbReference type="InterPro" id="IPR040256">
    <property type="entry name" value="At4g02000-like"/>
</dbReference>
<feature type="region of interest" description="Disordered" evidence="1">
    <location>
        <begin position="65"/>
        <end position="126"/>
    </location>
</feature>
<comment type="caution">
    <text evidence="3">The sequence shown here is derived from an EMBL/GenBank/DDBJ whole genome shotgun (WGS) entry which is preliminary data.</text>
</comment>
<organism evidence="3 4">
    <name type="scientific">Microthlaspi erraticum</name>
    <dbReference type="NCBI Taxonomy" id="1685480"/>
    <lineage>
        <taxon>Eukaryota</taxon>
        <taxon>Viridiplantae</taxon>
        <taxon>Streptophyta</taxon>
        <taxon>Embryophyta</taxon>
        <taxon>Tracheophyta</taxon>
        <taxon>Spermatophyta</taxon>
        <taxon>Magnoliopsida</taxon>
        <taxon>eudicotyledons</taxon>
        <taxon>Gunneridae</taxon>
        <taxon>Pentapetalae</taxon>
        <taxon>rosids</taxon>
        <taxon>malvids</taxon>
        <taxon>Brassicales</taxon>
        <taxon>Brassicaceae</taxon>
        <taxon>Coluteocarpeae</taxon>
        <taxon>Microthlaspi</taxon>
    </lineage>
</organism>
<proteinExistence type="predicted"/>
<gene>
    <name evidence="3" type="ORF">MERR_LOCUS19021</name>
</gene>
<name>A0A6D2IX42_9BRAS</name>
<feature type="region of interest" description="Disordered" evidence="1">
    <location>
        <begin position="333"/>
        <end position="361"/>
    </location>
</feature>
<feature type="compositionally biased region" description="Polar residues" evidence="1">
    <location>
        <begin position="97"/>
        <end position="119"/>
    </location>
</feature>
<dbReference type="AlphaFoldDB" id="A0A6D2IX42"/>
<feature type="compositionally biased region" description="Low complexity" evidence="1">
    <location>
        <begin position="81"/>
        <end position="96"/>
    </location>
</feature>
<evidence type="ECO:0000313" key="4">
    <source>
        <dbReference type="Proteomes" id="UP000467841"/>
    </source>
</evidence>
<sequence>MTRKKKKPPFHPPLALPRAPRSCTASASGKLLERCLFAARSGSRSRKPSSSCPPVVKQFPALVPDLSPAMVPDLPPSPVKPESLSASSLAGSEPASQGPSPAIPTTTIQSTSCSQNKSLPDQIPISEATPEKKWSSLFKDNTSLERIGTPTTHVSGVPFILIPDENIEAAKEEFKDYIYAHFPGHPPEMGRIIGVINALWARTGPRFFVYRVEPGCYLLRVSNPRTRAILLSRNLWNIAGYPMCVAPWSPDFSPKQAPLTKAQANRLSPETARHDTFEVAKILVEVDFEKELPSKLISGLTNGKEFEVSVTYPWLPPKCGECGVFGHTNTHCLKRPPPVKKSRRKPQSRSPSPDKSKNRTK</sequence>
<protein>
    <recommendedName>
        <fullName evidence="2">DUF4283 domain-containing protein</fullName>
    </recommendedName>
</protein>